<comment type="caution">
    <text evidence="6">The sequence shown here is derived from an EMBL/GenBank/DDBJ whole genome shotgun (WGS) entry which is preliminary data.</text>
</comment>
<dbReference type="AlphaFoldDB" id="K6WUP9"/>
<dbReference type="eggNOG" id="COG0596">
    <property type="taxonomic scope" value="Bacteria"/>
</dbReference>
<evidence type="ECO:0000256" key="3">
    <source>
        <dbReference type="ARBA" id="ARBA00022801"/>
    </source>
</evidence>
<comment type="similarity">
    <text evidence="1">Belongs to the peptidase S33 family.</text>
</comment>
<dbReference type="SUPFAM" id="SSF53474">
    <property type="entry name" value="alpha/beta-Hydrolases"/>
    <property type="match status" value="1"/>
</dbReference>
<feature type="domain" description="AB hydrolase-1" evidence="4">
    <location>
        <begin position="71"/>
        <end position="257"/>
    </location>
</feature>
<dbReference type="RefSeq" id="WP_006592319.1">
    <property type="nucleotide sequence ID" value="NZ_BAHD01000026.1"/>
</dbReference>
<dbReference type="STRING" id="1184609.KILIM_026_00580"/>
<evidence type="ECO:0000313" key="7">
    <source>
        <dbReference type="Proteomes" id="UP000008366"/>
    </source>
</evidence>
<proteinExistence type="inferred from homology"/>
<evidence type="ECO:0000256" key="2">
    <source>
        <dbReference type="ARBA" id="ARBA00022729"/>
    </source>
</evidence>
<dbReference type="InterPro" id="IPR013595">
    <property type="entry name" value="Pept_S33_TAP-like_C"/>
</dbReference>
<dbReference type="Pfam" id="PF00561">
    <property type="entry name" value="Abhydrolase_1"/>
    <property type="match status" value="1"/>
</dbReference>
<dbReference type="Proteomes" id="UP000008366">
    <property type="component" value="Unassembled WGS sequence"/>
</dbReference>
<reference evidence="6 7" key="1">
    <citation type="submission" date="2012-08" db="EMBL/GenBank/DDBJ databases">
        <title>Whole genome shotgun sequence of Kineosphaera limosa NBRC 100340.</title>
        <authorList>
            <person name="Yoshida I."/>
            <person name="Isaki S."/>
            <person name="Hosoyama A."/>
            <person name="Tsuchikane K."/>
            <person name="Katsumata H."/>
            <person name="Ando Y."/>
            <person name="Ohji S."/>
            <person name="Hamada M."/>
            <person name="Tamura T."/>
            <person name="Yamazoe A."/>
            <person name="Yamazaki S."/>
            <person name="Fujita N."/>
        </authorList>
    </citation>
    <scope>NUCLEOTIDE SEQUENCE [LARGE SCALE GENOMIC DNA]</scope>
    <source>
        <strain evidence="6 7">NBRC 100340</strain>
    </source>
</reference>
<keyword evidence="3" id="KW-0378">Hydrolase</keyword>
<organism evidence="6 7">
    <name type="scientific">Kineosphaera limosa NBRC 100340</name>
    <dbReference type="NCBI Taxonomy" id="1184609"/>
    <lineage>
        <taxon>Bacteria</taxon>
        <taxon>Bacillati</taxon>
        <taxon>Actinomycetota</taxon>
        <taxon>Actinomycetes</taxon>
        <taxon>Micrococcales</taxon>
        <taxon>Dermatophilaceae</taxon>
        <taxon>Kineosphaera</taxon>
    </lineage>
</organism>
<evidence type="ECO:0000256" key="1">
    <source>
        <dbReference type="ARBA" id="ARBA00010088"/>
    </source>
</evidence>
<dbReference type="Gene3D" id="3.40.50.1820">
    <property type="entry name" value="alpha/beta hydrolase"/>
    <property type="match status" value="1"/>
</dbReference>
<accession>K6WUP9</accession>
<dbReference type="InterPro" id="IPR029058">
    <property type="entry name" value="AB_hydrolase_fold"/>
</dbReference>
<dbReference type="InterPro" id="IPR051601">
    <property type="entry name" value="Serine_prot/Carboxylest_S33"/>
</dbReference>
<dbReference type="PANTHER" id="PTHR43248">
    <property type="entry name" value="2-SUCCINYL-6-HYDROXY-2,4-CYCLOHEXADIENE-1-CARBOXYLATE SYNTHASE"/>
    <property type="match status" value="1"/>
</dbReference>
<evidence type="ECO:0000313" key="6">
    <source>
        <dbReference type="EMBL" id="GAB95787.1"/>
    </source>
</evidence>
<evidence type="ECO:0000259" key="5">
    <source>
        <dbReference type="Pfam" id="PF08386"/>
    </source>
</evidence>
<dbReference type="EMBL" id="BAHD01000026">
    <property type="protein sequence ID" value="GAB95787.1"/>
    <property type="molecule type" value="Genomic_DNA"/>
</dbReference>
<dbReference type="InterPro" id="IPR000073">
    <property type="entry name" value="AB_hydrolase_1"/>
</dbReference>
<keyword evidence="7" id="KW-1185">Reference proteome</keyword>
<name>K6WUP9_9MICO</name>
<dbReference type="GO" id="GO:0016787">
    <property type="term" value="F:hydrolase activity"/>
    <property type="evidence" value="ECO:0007669"/>
    <property type="project" value="UniProtKB-KW"/>
</dbReference>
<evidence type="ECO:0000259" key="4">
    <source>
        <dbReference type="Pfam" id="PF00561"/>
    </source>
</evidence>
<keyword evidence="2" id="KW-0732">Signal</keyword>
<protein>
    <submittedName>
        <fullName evidence="6">Putative peptidase S33 family protein</fullName>
    </submittedName>
</protein>
<feature type="domain" description="Peptidase S33 tripeptidyl aminopeptidase-like C-terminal" evidence="5">
    <location>
        <begin position="368"/>
        <end position="462"/>
    </location>
</feature>
<gene>
    <name evidence="6" type="ORF">KILIM_026_00580</name>
</gene>
<dbReference type="Pfam" id="PF08386">
    <property type="entry name" value="Abhydrolase_4"/>
    <property type="match status" value="1"/>
</dbReference>
<sequence length="481" mass="51396">MPSNTSASPQTTSASAAPVSVTPWKACTDEDLKGLECADVSVPLDYANPQGEKITLAISRRAHKGSDFKGVVLTNPGGPGGLGRTVPNSAANLPNNVGDSFDWIGVDIRGVGGSKPQVSCIPDYFATPQPVFRPGDDAATQKWIERVNAYAQACKTSDGFKVLQHMTTLDNAKDLDSIRRALGVDKVHFWGTSYGTYLGQVFMTQYPQHVDRVVLDSVADPNKGWYQSNLDQNVAVTKSFRVFLEWVAKNPNMFHLGTDADAIERKTFAKIDELAAKPPAGAGSSELIASLIKAAYGVGYWPMNGQLLDVVLNKNDLQGLDEGKDPNPSDNSYAAYLGVECSESTWPDIQTMIADARRLEPENQLMTWSNTWLNGPCATWPVPAKSLTAVDGATFDKPFLMIGETLDGATPFSDALAVRDRFASARLVEGKNGSTHSSAFSASPCVLDTIAAYLTTGDVPARAAGSVADKECPAVAPLPTS</sequence>
<dbReference type="PANTHER" id="PTHR43248:SF29">
    <property type="entry name" value="TRIPEPTIDYL AMINOPEPTIDASE"/>
    <property type="match status" value="1"/>
</dbReference>